<accession>A0A1C3PGQ1</accession>
<gene>
    <name evidence="2" type="ORF">FDG2_6308</name>
</gene>
<feature type="region of interest" description="Disordered" evidence="1">
    <location>
        <begin position="43"/>
        <end position="68"/>
    </location>
</feature>
<evidence type="ECO:0000313" key="2">
    <source>
        <dbReference type="EMBL" id="SBW29004.1"/>
    </source>
</evidence>
<dbReference type="Proteomes" id="UP000199013">
    <property type="component" value="Unassembled WGS sequence"/>
</dbReference>
<evidence type="ECO:0000256" key="1">
    <source>
        <dbReference type="SAM" id="MobiDB-lite"/>
    </source>
</evidence>
<sequence>MTGPDRYAAVFVLPVCVWCRHLWVAHWADDGCQASTGRGRVCGCREPPPDHPDNDQDHDDHGQEEQAA</sequence>
<feature type="compositionally biased region" description="Basic and acidic residues" evidence="1">
    <location>
        <begin position="47"/>
        <end position="68"/>
    </location>
</feature>
<evidence type="ECO:0000313" key="3">
    <source>
        <dbReference type="Proteomes" id="UP000199013"/>
    </source>
</evidence>
<dbReference type="EMBL" id="FLUV01002608">
    <property type="protein sequence ID" value="SBW29004.1"/>
    <property type="molecule type" value="Genomic_DNA"/>
</dbReference>
<proteinExistence type="predicted"/>
<keyword evidence="3" id="KW-1185">Reference proteome</keyword>
<organism evidence="2 3">
    <name type="scientific">Candidatus Protofrankia californiensis</name>
    <dbReference type="NCBI Taxonomy" id="1839754"/>
    <lineage>
        <taxon>Bacteria</taxon>
        <taxon>Bacillati</taxon>
        <taxon>Actinomycetota</taxon>
        <taxon>Actinomycetes</taxon>
        <taxon>Frankiales</taxon>
        <taxon>Frankiaceae</taxon>
        <taxon>Protofrankia</taxon>
    </lineage>
</organism>
<dbReference type="AlphaFoldDB" id="A0A1C3PGQ1"/>
<protein>
    <submittedName>
        <fullName evidence="2">Uncharacterized protein</fullName>
    </submittedName>
</protein>
<reference evidence="3" key="1">
    <citation type="submission" date="2016-02" db="EMBL/GenBank/DDBJ databases">
        <authorList>
            <person name="Wibberg D."/>
        </authorList>
    </citation>
    <scope>NUCLEOTIDE SEQUENCE [LARGE SCALE GENOMIC DNA]</scope>
</reference>
<name>A0A1C3PGQ1_9ACTN</name>